<dbReference type="PANTHER" id="PTHR31672">
    <property type="entry name" value="BNACNNG10540D PROTEIN"/>
    <property type="match status" value="1"/>
</dbReference>
<sequence>MRFNCISKTFYALIQSSTFVNLYLYRTTTSKDEFILFKRCLGQENNRYKTILSFLSGDEDNDYLNPISHDLDVTYLSSPYNFDNDQLIGPCHGLIALMDSVTTFLTNPSTRNYRILPPNPFCCQEDFYRSSQAVGFGFDSIANNYKVVKISIIYMVDNDDYPQEMERKVDIYDLSVDCWREIDHTVAQLLTTFCCVSCSQMFYRGVCHWVASLDIDAYVILCFEMSTEIFYSSEIPETCHLINGPSCRLVILHDSLTLIYHPYPEPVISVEKDLINIWIMKDYNKYESWIKKYTISGLLIVFPLAVWKGYLLLFQSRSGCLMSYNLISNVVKQFSFHGCPKSFRVLLYKDSLTSIPTESENTTQVDKF</sequence>
<reference evidence="3" key="2">
    <citation type="journal article" date="2017" name="J. Anim. Genet.">
        <title>Multiple reference genome sequences of hot pepper reveal the massive evolution of plant disease resistance genes by retroduplication.</title>
        <authorList>
            <person name="Kim S."/>
            <person name="Park J."/>
            <person name="Yeom S.-I."/>
            <person name="Kim Y.-M."/>
            <person name="Seo E."/>
            <person name="Kim K.-T."/>
            <person name="Kim M.-S."/>
            <person name="Lee J.M."/>
            <person name="Cheong K."/>
            <person name="Shin H.-S."/>
            <person name="Kim S.-B."/>
            <person name="Han K."/>
            <person name="Lee J."/>
            <person name="Park M."/>
            <person name="Lee H.-A."/>
            <person name="Lee H.-Y."/>
            <person name="Lee Y."/>
            <person name="Oh S."/>
            <person name="Lee J.H."/>
            <person name="Choi E."/>
            <person name="Choi E."/>
            <person name="Lee S.E."/>
            <person name="Jeon J."/>
            <person name="Kim H."/>
            <person name="Choi G."/>
            <person name="Song H."/>
            <person name="Lee J."/>
            <person name="Lee S.-C."/>
            <person name="Kwon J.-K."/>
            <person name="Lee H.-Y."/>
            <person name="Koo N."/>
            <person name="Hong Y."/>
            <person name="Kim R.W."/>
            <person name="Kang W.-H."/>
            <person name="Huh J.H."/>
            <person name="Kang B.-C."/>
            <person name="Yang T.-J."/>
            <person name="Lee Y.-H."/>
            <person name="Bennetzen J.L."/>
            <person name="Choi D."/>
        </authorList>
    </citation>
    <scope>NUCLEOTIDE SEQUENCE [LARGE SCALE GENOMIC DNA]</scope>
    <source>
        <strain evidence="3">cv. PBC81</strain>
    </source>
</reference>
<gene>
    <name evidence="2" type="ORF">CQW23_01752</name>
</gene>
<evidence type="ECO:0000313" key="3">
    <source>
        <dbReference type="Proteomes" id="UP000224567"/>
    </source>
</evidence>
<dbReference type="PANTHER" id="PTHR31672:SF13">
    <property type="entry name" value="F-BOX PROTEIN CPR30-LIKE"/>
    <property type="match status" value="1"/>
</dbReference>
<dbReference type="InterPro" id="IPR013187">
    <property type="entry name" value="F-box-assoc_dom_typ3"/>
</dbReference>
<proteinExistence type="predicted"/>
<dbReference type="InterPro" id="IPR017451">
    <property type="entry name" value="F-box-assoc_interact_dom"/>
</dbReference>
<accession>A0A2G2XPL7</accession>
<dbReference type="EMBL" id="MLFT02000001">
    <property type="protein sequence ID" value="PHT59389.1"/>
    <property type="molecule type" value="Genomic_DNA"/>
</dbReference>
<dbReference type="NCBIfam" id="TIGR01640">
    <property type="entry name" value="F_box_assoc_1"/>
    <property type="match status" value="1"/>
</dbReference>
<keyword evidence="3" id="KW-1185">Reference proteome</keyword>
<dbReference type="AlphaFoldDB" id="A0A2G2XPL7"/>
<dbReference type="Pfam" id="PF08268">
    <property type="entry name" value="FBA_3"/>
    <property type="match status" value="1"/>
</dbReference>
<evidence type="ECO:0000259" key="1">
    <source>
        <dbReference type="Pfam" id="PF08268"/>
    </source>
</evidence>
<name>A0A2G2XPL7_CAPBA</name>
<dbReference type="STRING" id="33114.A0A2G2XPL7"/>
<dbReference type="OrthoDB" id="1867629at2759"/>
<protein>
    <recommendedName>
        <fullName evidence="1">F-box associated beta-propeller type 3 domain-containing protein</fullName>
    </recommendedName>
</protein>
<comment type="caution">
    <text evidence="2">The sequence shown here is derived from an EMBL/GenBank/DDBJ whole genome shotgun (WGS) entry which is preliminary data.</text>
</comment>
<feature type="domain" description="F-box associated beta-propeller type 3" evidence="1">
    <location>
        <begin position="52"/>
        <end position="293"/>
    </location>
</feature>
<organism evidence="2 3">
    <name type="scientific">Capsicum baccatum</name>
    <name type="common">Peruvian pepper</name>
    <dbReference type="NCBI Taxonomy" id="33114"/>
    <lineage>
        <taxon>Eukaryota</taxon>
        <taxon>Viridiplantae</taxon>
        <taxon>Streptophyta</taxon>
        <taxon>Embryophyta</taxon>
        <taxon>Tracheophyta</taxon>
        <taxon>Spermatophyta</taxon>
        <taxon>Magnoliopsida</taxon>
        <taxon>eudicotyledons</taxon>
        <taxon>Gunneridae</taxon>
        <taxon>Pentapetalae</taxon>
        <taxon>asterids</taxon>
        <taxon>lamiids</taxon>
        <taxon>Solanales</taxon>
        <taxon>Solanaceae</taxon>
        <taxon>Solanoideae</taxon>
        <taxon>Capsiceae</taxon>
        <taxon>Capsicum</taxon>
    </lineage>
</organism>
<dbReference type="Proteomes" id="UP000224567">
    <property type="component" value="Unassembled WGS sequence"/>
</dbReference>
<evidence type="ECO:0000313" key="2">
    <source>
        <dbReference type="EMBL" id="PHT59389.1"/>
    </source>
</evidence>
<reference evidence="2 3" key="1">
    <citation type="journal article" date="2017" name="Genome Biol.">
        <title>New reference genome sequences of hot pepper reveal the massive evolution of plant disease-resistance genes by retroduplication.</title>
        <authorList>
            <person name="Kim S."/>
            <person name="Park J."/>
            <person name="Yeom S.I."/>
            <person name="Kim Y.M."/>
            <person name="Seo E."/>
            <person name="Kim K.T."/>
            <person name="Kim M.S."/>
            <person name="Lee J.M."/>
            <person name="Cheong K."/>
            <person name="Shin H.S."/>
            <person name="Kim S.B."/>
            <person name="Han K."/>
            <person name="Lee J."/>
            <person name="Park M."/>
            <person name="Lee H.A."/>
            <person name="Lee H.Y."/>
            <person name="Lee Y."/>
            <person name="Oh S."/>
            <person name="Lee J.H."/>
            <person name="Choi E."/>
            <person name="Choi E."/>
            <person name="Lee S.E."/>
            <person name="Jeon J."/>
            <person name="Kim H."/>
            <person name="Choi G."/>
            <person name="Song H."/>
            <person name="Lee J."/>
            <person name="Lee S.C."/>
            <person name="Kwon J.K."/>
            <person name="Lee H.Y."/>
            <person name="Koo N."/>
            <person name="Hong Y."/>
            <person name="Kim R.W."/>
            <person name="Kang W.H."/>
            <person name="Huh J.H."/>
            <person name="Kang B.C."/>
            <person name="Yang T.J."/>
            <person name="Lee Y.H."/>
            <person name="Bennetzen J.L."/>
            <person name="Choi D."/>
        </authorList>
    </citation>
    <scope>NUCLEOTIDE SEQUENCE [LARGE SCALE GENOMIC DNA]</scope>
    <source>
        <strain evidence="3">cv. PBC81</strain>
    </source>
</reference>
<dbReference type="InterPro" id="IPR050796">
    <property type="entry name" value="SCF_F-box_component"/>
</dbReference>